<evidence type="ECO:0000313" key="8">
    <source>
        <dbReference type="Proteomes" id="UP001476798"/>
    </source>
</evidence>
<dbReference type="Proteomes" id="UP001476798">
    <property type="component" value="Unassembled WGS sequence"/>
</dbReference>
<keyword evidence="3" id="KW-0963">Cytoplasm</keyword>
<evidence type="ECO:0000313" key="7">
    <source>
        <dbReference type="EMBL" id="MEQ2165647.1"/>
    </source>
</evidence>
<organism evidence="7 8">
    <name type="scientific">Goodea atripinnis</name>
    <dbReference type="NCBI Taxonomy" id="208336"/>
    <lineage>
        <taxon>Eukaryota</taxon>
        <taxon>Metazoa</taxon>
        <taxon>Chordata</taxon>
        <taxon>Craniata</taxon>
        <taxon>Vertebrata</taxon>
        <taxon>Euteleostomi</taxon>
        <taxon>Actinopterygii</taxon>
        <taxon>Neopterygii</taxon>
        <taxon>Teleostei</taxon>
        <taxon>Neoteleostei</taxon>
        <taxon>Acanthomorphata</taxon>
        <taxon>Ovalentaria</taxon>
        <taxon>Atherinomorphae</taxon>
        <taxon>Cyprinodontiformes</taxon>
        <taxon>Goodeidae</taxon>
        <taxon>Goodea</taxon>
    </lineage>
</organism>
<dbReference type="EMBL" id="JAHRIO010021692">
    <property type="protein sequence ID" value="MEQ2165647.1"/>
    <property type="molecule type" value="Genomic_DNA"/>
</dbReference>
<reference evidence="7 8" key="1">
    <citation type="submission" date="2021-06" db="EMBL/GenBank/DDBJ databases">
        <authorList>
            <person name="Palmer J.M."/>
        </authorList>
    </citation>
    <scope>NUCLEOTIDE SEQUENCE [LARGE SCALE GENOMIC DNA]</scope>
    <source>
        <strain evidence="7 8">GA_2019</strain>
        <tissue evidence="7">Muscle</tissue>
    </source>
</reference>
<accession>A0ABV0N2N0</accession>
<comment type="caution">
    <text evidence="7">The sequence shown here is derived from an EMBL/GenBank/DDBJ whole genome shotgun (WGS) entry which is preliminary data.</text>
</comment>
<keyword evidence="5" id="KW-0175">Coiled coil</keyword>
<evidence type="ECO:0000256" key="3">
    <source>
        <dbReference type="ARBA" id="ARBA00022490"/>
    </source>
</evidence>
<evidence type="ECO:0000256" key="5">
    <source>
        <dbReference type="SAM" id="Coils"/>
    </source>
</evidence>
<proteinExistence type="inferred from homology"/>
<evidence type="ECO:0000259" key="6">
    <source>
        <dbReference type="Pfam" id="PF06886"/>
    </source>
</evidence>
<dbReference type="Pfam" id="PF06886">
    <property type="entry name" value="TPX2"/>
    <property type="match status" value="1"/>
</dbReference>
<feature type="domain" description="TPX2 C-terminal" evidence="6">
    <location>
        <begin position="1"/>
        <end position="73"/>
    </location>
</feature>
<keyword evidence="8" id="KW-1185">Reference proteome</keyword>
<gene>
    <name evidence="7" type="primary">TPX2A</name>
    <name evidence="7" type="ORF">GOODEAATRI_019279</name>
</gene>
<keyword evidence="4" id="KW-0206">Cytoskeleton</keyword>
<feature type="non-terminal residue" evidence="7">
    <location>
        <position position="1"/>
    </location>
</feature>
<feature type="coiled-coil region" evidence="5">
    <location>
        <begin position="10"/>
        <end position="53"/>
    </location>
</feature>
<dbReference type="InterPro" id="IPR027329">
    <property type="entry name" value="TPX2_C"/>
</dbReference>
<evidence type="ECO:0000256" key="4">
    <source>
        <dbReference type="ARBA" id="ARBA00023212"/>
    </source>
</evidence>
<name>A0ABV0N2N0_9TELE</name>
<evidence type="ECO:0000256" key="2">
    <source>
        <dbReference type="ARBA" id="ARBA00005885"/>
    </source>
</evidence>
<comment type="subcellular location">
    <subcellularLocation>
        <location evidence="1">Cytoplasm</location>
        <location evidence="1">Cytoskeleton</location>
    </subcellularLocation>
</comment>
<protein>
    <submittedName>
        <fullName evidence="7">Targeting protein for Xklp2-A</fullName>
    </submittedName>
</protein>
<comment type="similarity">
    <text evidence="2">Belongs to the TPX2 family.</text>
</comment>
<evidence type="ECO:0000256" key="1">
    <source>
        <dbReference type="ARBA" id="ARBA00004245"/>
    </source>
</evidence>
<sequence length="85" mass="10320">LATERRAREWQEYEHLIAEKEALRARLEAEQRLEEEQRQREEIARLRQEQVHKAQPIRQYKPVAVKKSEVPLTVPESPNFSKRFR</sequence>